<evidence type="ECO:0000256" key="2">
    <source>
        <dbReference type="ARBA" id="ARBA00004613"/>
    </source>
</evidence>
<evidence type="ECO:0000256" key="5">
    <source>
        <dbReference type="ARBA" id="ARBA00022475"/>
    </source>
</evidence>
<evidence type="ECO:0000256" key="8">
    <source>
        <dbReference type="ARBA" id="ARBA00022971"/>
    </source>
</evidence>
<protein>
    <recommendedName>
        <fullName evidence="4">Pilin</fullName>
    </recommendedName>
</protein>
<evidence type="ECO:0000313" key="12">
    <source>
        <dbReference type="EMBL" id="SQC92143.1"/>
    </source>
</evidence>
<geneLocation type="plasmid" evidence="11">
    <name>unnamed</name>
</geneLocation>
<evidence type="ECO:0000256" key="10">
    <source>
        <dbReference type="ARBA" id="ARBA00026027"/>
    </source>
</evidence>
<evidence type="ECO:0000313" key="13">
    <source>
        <dbReference type="Proteomes" id="UP000217979"/>
    </source>
</evidence>
<dbReference type="Pfam" id="PF05513">
    <property type="entry name" value="TraA"/>
    <property type="match status" value="1"/>
</dbReference>
<evidence type="ECO:0000256" key="4">
    <source>
        <dbReference type="ARBA" id="ARBA00018586"/>
    </source>
</evidence>
<evidence type="ECO:0000256" key="9">
    <source>
        <dbReference type="ARBA" id="ARBA00023136"/>
    </source>
</evidence>
<comment type="similarity">
    <text evidence="3">Belongs to the TraA family.</text>
</comment>
<dbReference type="EMBL" id="CP023526">
    <property type="protein sequence ID" value="ATF95437.1"/>
    <property type="molecule type" value="Genomic_DNA"/>
</dbReference>
<evidence type="ECO:0000256" key="6">
    <source>
        <dbReference type="ARBA" id="ARBA00022519"/>
    </source>
</evidence>
<organism evidence="11 13">
    <name type="scientific">Cedecea neteri</name>
    <dbReference type="NCBI Taxonomy" id="158822"/>
    <lineage>
        <taxon>Bacteria</taxon>
        <taxon>Pseudomonadati</taxon>
        <taxon>Pseudomonadota</taxon>
        <taxon>Gammaproteobacteria</taxon>
        <taxon>Enterobacterales</taxon>
        <taxon>Enterobacteriaceae</taxon>
        <taxon>Cedecea</taxon>
    </lineage>
</organism>
<keyword evidence="11" id="KW-0614">Plasmid</keyword>
<evidence type="ECO:0000313" key="14">
    <source>
        <dbReference type="Proteomes" id="UP000251197"/>
    </source>
</evidence>
<evidence type="ECO:0000313" key="11">
    <source>
        <dbReference type="EMBL" id="ATF95437.1"/>
    </source>
</evidence>
<keyword evidence="6" id="KW-0997">Cell inner membrane</keyword>
<dbReference type="GO" id="GO:0005576">
    <property type="term" value="C:extracellular region"/>
    <property type="evidence" value="ECO:0007669"/>
    <property type="project" value="UniProtKB-SubCell"/>
</dbReference>
<evidence type="ECO:0000256" key="1">
    <source>
        <dbReference type="ARBA" id="ARBA00004429"/>
    </source>
</evidence>
<reference evidence="12 14" key="2">
    <citation type="submission" date="2018-06" db="EMBL/GenBank/DDBJ databases">
        <authorList>
            <consortium name="Pathogen Informatics"/>
            <person name="Doyle S."/>
        </authorList>
    </citation>
    <scope>NUCLEOTIDE SEQUENCE [LARGE SCALE GENOMIC DNA]</scope>
    <source>
        <strain evidence="12 14">NCTC12120</strain>
    </source>
</reference>
<comment type="subunit">
    <text evidence="10">Monomer. Interacts with itself to form filaments; also interacts with TraQ.</text>
</comment>
<keyword evidence="8" id="KW-0184">Conjugation</keyword>
<keyword evidence="5" id="KW-1003">Cell membrane</keyword>
<evidence type="ECO:0000256" key="3">
    <source>
        <dbReference type="ARBA" id="ARBA00009586"/>
    </source>
</evidence>
<gene>
    <name evidence="12" type="primary">traA</name>
    <name evidence="11" type="ORF">CO704_25510</name>
    <name evidence="12" type="ORF">NCTC12120_05330</name>
</gene>
<dbReference type="AlphaFoldDB" id="A0A291E5W9"/>
<proteinExistence type="inferred from homology"/>
<comment type="subcellular location">
    <subcellularLocation>
        <location evidence="1">Cell inner membrane</location>
        <topology evidence="1">Multi-pass membrane protein</topology>
    </subcellularLocation>
    <subcellularLocation>
        <location evidence="2">Secreted</location>
    </subcellularLocation>
</comment>
<evidence type="ECO:0000256" key="7">
    <source>
        <dbReference type="ARBA" id="ARBA00022525"/>
    </source>
</evidence>
<keyword evidence="9" id="KW-0472">Membrane</keyword>
<accession>A0A291E5W9</accession>
<dbReference type="Proteomes" id="UP000217979">
    <property type="component" value="Plasmid unnamed"/>
</dbReference>
<dbReference type="GO" id="GO:0005886">
    <property type="term" value="C:plasma membrane"/>
    <property type="evidence" value="ECO:0007669"/>
    <property type="project" value="UniProtKB-SubCell"/>
</dbReference>
<dbReference type="EMBL" id="UAVU01000009">
    <property type="protein sequence ID" value="SQC92143.1"/>
    <property type="molecule type" value="Genomic_DNA"/>
</dbReference>
<keyword evidence="7" id="KW-0964">Secreted</keyword>
<dbReference type="Proteomes" id="UP000251197">
    <property type="component" value="Unassembled WGS sequence"/>
</dbReference>
<reference evidence="11 13" key="1">
    <citation type="submission" date="2017-09" db="EMBL/GenBank/DDBJ databases">
        <title>FDA dAtabase for Regulatory Grade micrObial Sequences (FDA-ARGOS): Supporting development and validation of Infectious Disease Dx tests.</title>
        <authorList>
            <person name="Minogue T."/>
            <person name="Wolcott M."/>
            <person name="Wasieloski L."/>
            <person name="Aguilar W."/>
            <person name="Moore D."/>
            <person name="Tallon L."/>
            <person name="Sadzewicz L."/>
            <person name="Ott S."/>
            <person name="Zhao X."/>
            <person name="Nagaraj S."/>
            <person name="Vavikolanu K."/>
            <person name="Aluvathingal J."/>
            <person name="Nadendla S."/>
            <person name="Sichtig H."/>
        </authorList>
    </citation>
    <scope>NUCLEOTIDE SEQUENCE [LARGE SCALE GENOMIC DNA]</scope>
    <source>
        <strain evidence="11 13">FDAARGOS_392</strain>
        <plasmid evidence="13">Plasmid unnamed</plasmid>
        <plasmid evidence="11">unnamed</plasmid>
    </source>
</reference>
<name>A0A291E5W9_9ENTR</name>
<dbReference type="InterPro" id="IPR008873">
    <property type="entry name" value="TraA"/>
</dbReference>
<sequence length="110" mass="12059">MEVVLSHRGAFSAVKQKVFRREVAHVLVMALLACALFLVLQHAAFAGATKDLLKVGDDAVKGTFGQDSSLMKWLLIGEVVVAIATYRRTTGRAGWPNWRSTKATGRRMTT</sequence>